<dbReference type="InterPro" id="IPR015970">
    <property type="entry name" value="P40_nucleoprot_sub2_BD-vir"/>
</dbReference>
<dbReference type="Gene3D" id="1.10.3050.10">
    <property type="entry name" value="borna disease virus nucleoprotein, domain 2"/>
    <property type="match status" value="1"/>
</dbReference>
<dbReference type="Pfam" id="PF06407">
    <property type="entry name" value="BDV_P40"/>
    <property type="match status" value="1"/>
</dbReference>
<dbReference type="GO" id="GO:0019013">
    <property type="term" value="C:viral nucleocapsid"/>
    <property type="evidence" value="ECO:0007669"/>
    <property type="project" value="UniProtKB-KW"/>
</dbReference>
<keyword evidence="1" id="KW-0543">Viral nucleoprotein</keyword>
<accession>A0AAE9LV26</accession>
<sequence length="329" mass="35960">MQAVEVVKVTLEDAGLKLPTLYPECATVKHKQCHSVDLICSAMAAVLGFAPADTFSKPVDAVPQADKTQRDPQSRSTIQFLGMAGFCMLAKPLQSSPDNSGYLSARWKAYCGTNNRAYQDPLPHVKPALMDYQAWITGATSVKPKWVDALLASEATAPIPSLTAQVLLIWKDYGMRAYNLMNEFTTVPSLALAQPAVYDQVVAFRANIAKLKSTHGVSFPYLGVRGVDLSTIHHRSYPDLYYCALHRAIVNQTLGGQGRFVMSDVVTSISKPMLDKLSKPLRGVNVGVTDRVAADRLTRLGFQIEEGQVVRAKKRRRAASDSDSSDGEQ</sequence>
<dbReference type="InterPro" id="IPR009441">
    <property type="entry name" value="P40_nucleoprot_BD-vir"/>
</dbReference>
<proteinExistence type="predicted"/>
<evidence type="ECO:0000313" key="1">
    <source>
        <dbReference type="EMBL" id="USL85437.1"/>
    </source>
</evidence>
<dbReference type="EMBL" id="ON684369">
    <property type="protein sequence ID" value="USL85437.1"/>
    <property type="molecule type" value="Viral_cRNA"/>
</dbReference>
<name>A0AAE9LV26_9MONO</name>
<dbReference type="Proteomes" id="UP001262616">
    <property type="component" value="Segment"/>
</dbReference>
<organism evidence="1 2">
    <name type="scientific">Ixodes ricinus orinovirus-like virus 1</name>
    <dbReference type="NCBI Taxonomy" id="2950736"/>
    <lineage>
        <taxon>Viruses</taxon>
        <taxon>Riboviria</taxon>
        <taxon>Orthornavirae</taxon>
        <taxon>Negarnaviricota</taxon>
        <taxon>Haploviricotina</taxon>
        <taxon>Monjiviricetes</taxon>
        <taxon>Mononegavirales</taxon>
        <taxon>Nyamiviridae</taxon>
        <taxon>Formivirus</taxon>
        <taxon>Formivirus ixodis</taxon>
    </lineage>
</organism>
<reference evidence="1" key="1">
    <citation type="journal article" date="2022" name="Viruses">
        <title>Virome of Ixodes ricinus, Dermacentor reticulatus, and Haemaphysalis concinna Ticks from Croatia.</title>
        <authorList>
            <person name="Sameroff S."/>
            <person name="Tokarz R."/>
            <person name="Vucelja M."/>
            <person name="Jain K."/>
            <person name="Oleynik A."/>
            <person name="Boljfetic M."/>
            <person name="Bjedov L."/>
            <person name="Yates R.A."/>
            <person name="Margaletic J."/>
            <person name="Oura C.A.L."/>
            <person name="Lipkin W.I."/>
            <person name="Cvetko Krajinovic L."/>
            <person name="Markotic A."/>
        </authorList>
    </citation>
    <scope>NUCLEOTIDE SEQUENCE</scope>
    <source>
        <strain evidence="1">CT8</strain>
    </source>
</reference>
<keyword evidence="1" id="KW-0946">Virion</keyword>
<evidence type="ECO:0000313" key="2">
    <source>
        <dbReference type="Proteomes" id="UP001262616"/>
    </source>
</evidence>
<keyword evidence="2" id="KW-1185">Reference proteome</keyword>
<protein>
    <submittedName>
        <fullName evidence="1">Nucleocapsid</fullName>
    </submittedName>
</protein>